<evidence type="ECO:0000313" key="2">
    <source>
        <dbReference type="EMBL" id="RPA83743.1"/>
    </source>
</evidence>
<evidence type="ECO:0000313" key="3">
    <source>
        <dbReference type="Proteomes" id="UP000275078"/>
    </source>
</evidence>
<dbReference type="Proteomes" id="UP000275078">
    <property type="component" value="Unassembled WGS sequence"/>
</dbReference>
<proteinExistence type="predicted"/>
<dbReference type="EMBL" id="ML119662">
    <property type="protein sequence ID" value="RPA83743.1"/>
    <property type="molecule type" value="Genomic_DNA"/>
</dbReference>
<reference evidence="2 3" key="1">
    <citation type="journal article" date="2018" name="Nat. Ecol. Evol.">
        <title>Pezizomycetes genomes reveal the molecular basis of ectomycorrhizal truffle lifestyle.</title>
        <authorList>
            <person name="Murat C."/>
            <person name="Payen T."/>
            <person name="Noel B."/>
            <person name="Kuo A."/>
            <person name="Morin E."/>
            <person name="Chen J."/>
            <person name="Kohler A."/>
            <person name="Krizsan K."/>
            <person name="Balestrini R."/>
            <person name="Da Silva C."/>
            <person name="Montanini B."/>
            <person name="Hainaut M."/>
            <person name="Levati E."/>
            <person name="Barry K.W."/>
            <person name="Belfiori B."/>
            <person name="Cichocki N."/>
            <person name="Clum A."/>
            <person name="Dockter R.B."/>
            <person name="Fauchery L."/>
            <person name="Guy J."/>
            <person name="Iotti M."/>
            <person name="Le Tacon F."/>
            <person name="Lindquist E.A."/>
            <person name="Lipzen A."/>
            <person name="Malagnac F."/>
            <person name="Mello A."/>
            <person name="Molinier V."/>
            <person name="Miyauchi S."/>
            <person name="Poulain J."/>
            <person name="Riccioni C."/>
            <person name="Rubini A."/>
            <person name="Sitrit Y."/>
            <person name="Splivallo R."/>
            <person name="Traeger S."/>
            <person name="Wang M."/>
            <person name="Zifcakova L."/>
            <person name="Wipf D."/>
            <person name="Zambonelli A."/>
            <person name="Paolocci F."/>
            <person name="Nowrousian M."/>
            <person name="Ottonello S."/>
            <person name="Baldrian P."/>
            <person name="Spatafora J.W."/>
            <person name="Henrissat B."/>
            <person name="Nagy L.G."/>
            <person name="Aury J.M."/>
            <person name="Wincker P."/>
            <person name="Grigoriev I.V."/>
            <person name="Bonfante P."/>
            <person name="Martin F.M."/>
        </authorList>
    </citation>
    <scope>NUCLEOTIDE SEQUENCE [LARGE SCALE GENOMIC DNA]</scope>
    <source>
        <strain evidence="2 3">RN42</strain>
    </source>
</reference>
<dbReference type="AlphaFoldDB" id="A0A3N4ICB3"/>
<feature type="compositionally biased region" description="Low complexity" evidence="1">
    <location>
        <begin position="1"/>
        <end position="21"/>
    </location>
</feature>
<feature type="compositionally biased region" description="Basic residues" evidence="1">
    <location>
        <begin position="89"/>
        <end position="102"/>
    </location>
</feature>
<organism evidence="2 3">
    <name type="scientific">Ascobolus immersus RN42</name>
    <dbReference type="NCBI Taxonomy" id="1160509"/>
    <lineage>
        <taxon>Eukaryota</taxon>
        <taxon>Fungi</taxon>
        <taxon>Dikarya</taxon>
        <taxon>Ascomycota</taxon>
        <taxon>Pezizomycotina</taxon>
        <taxon>Pezizomycetes</taxon>
        <taxon>Pezizales</taxon>
        <taxon>Ascobolaceae</taxon>
        <taxon>Ascobolus</taxon>
    </lineage>
</organism>
<feature type="region of interest" description="Disordered" evidence="1">
    <location>
        <begin position="1"/>
        <end position="33"/>
    </location>
</feature>
<sequence length="185" mass="19979">MIAQSSGPNFQSSSSPFRSNSTPPPMLKHGYDLSDAQIEGNHAGLRFNANPATTFDSIGVPYVVDEEPKPSLARRGTKRISIAGKRLGSRVRRLSSAKRRTSARTDKEVGSATQPVNAGSSRFSFDEEVALNSAATSNIAAREDCDEGRPSVGLRLIRKIATLAGLARKKMAKDDGFQRLPSFEE</sequence>
<accession>A0A3N4ICB3</accession>
<keyword evidence="3" id="KW-1185">Reference proteome</keyword>
<evidence type="ECO:0000256" key="1">
    <source>
        <dbReference type="SAM" id="MobiDB-lite"/>
    </source>
</evidence>
<protein>
    <submittedName>
        <fullName evidence="2">Uncharacterized protein</fullName>
    </submittedName>
</protein>
<name>A0A3N4ICB3_ASCIM</name>
<gene>
    <name evidence="2" type="ORF">BJ508DRAFT_304279</name>
</gene>
<feature type="region of interest" description="Disordered" evidence="1">
    <location>
        <begin position="89"/>
        <end position="118"/>
    </location>
</feature>